<dbReference type="InterPro" id="IPR011989">
    <property type="entry name" value="ARM-like"/>
</dbReference>
<evidence type="ECO:0000256" key="1">
    <source>
        <dbReference type="ARBA" id="ARBA00049983"/>
    </source>
</evidence>
<dbReference type="AlphaFoldDB" id="A0AAD5X6R9"/>
<dbReference type="SUPFAM" id="SSF48371">
    <property type="entry name" value="ARM repeat"/>
    <property type="match status" value="1"/>
</dbReference>
<gene>
    <name evidence="4" type="ORF">HK100_007701</name>
</gene>
<dbReference type="InterPro" id="IPR016024">
    <property type="entry name" value="ARM-type_fold"/>
</dbReference>
<reference evidence="4" key="1">
    <citation type="submission" date="2020-05" db="EMBL/GenBank/DDBJ databases">
        <title>Phylogenomic resolution of chytrid fungi.</title>
        <authorList>
            <person name="Stajich J.E."/>
            <person name="Amses K."/>
            <person name="Simmons R."/>
            <person name="Seto K."/>
            <person name="Myers J."/>
            <person name="Bonds A."/>
            <person name="Quandt C.A."/>
            <person name="Barry K."/>
            <person name="Liu P."/>
            <person name="Grigoriev I."/>
            <person name="Longcore J.E."/>
            <person name="James T.Y."/>
        </authorList>
    </citation>
    <scope>NUCLEOTIDE SEQUENCE</scope>
    <source>
        <strain evidence="4">JEL0513</strain>
    </source>
</reference>
<name>A0AAD5X6R9_9FUNG</name>
<evidence type="ECO:0000256" key="2">
    <source>
        <dbReference type="SAM" id="MobiDB-lite"/>
    </source>
</evidence>
<feature type="region of interest" description="Disordered" evidence="2">
    <location>
        <begin position="1"/>
        <end position="45"/>
    </location>
</feature>
<feature type="compositionally biased region" description="Acidic residues" evidence="2">
    <location>
        <begin position="420"/>
        <end position="435"/>
    </location>
</feature>
<dbReference type="Pfam" id="PF25567">
    <property type="entry name" value="TPR_SYO1"/>
    <property type="match status" value="1"/>
</dbReference>
<evidence type="ECO:0000313" key="4">
    <source>
        <dbReference type="EMBL" id="KAJ3089618.1"/>
    </source>
</evidence>
<feature type="region of interest" description="Disordered" evidence="2">
    <location>
        <begin position="453"/>
        <end position="478"/>
    </location>
</feature>
<sequence length="752" mass="80272">MGKHNNRPRHNRKRNNETSNDNGNEDVSVRADPIYGSGGDKGSTRAEMATTDLSSLLGPEQIVPIVAKLGSTNADERSWAAAGVSNLLLDAVSRDQLVRAGVSRALLAALTNLGTKINKDNNNTSTNATDHDEHAVRVDLAGALANLAAFGGPEVRADLVRRGAVDALVTCLLTHENSSDINSTISVSSFKFPFMRQVVASLWSLAEDSQDALTAISSNNLFVSVLFTPLQPLFSTVNGNSLELVTVCLQCLNTLSESNKLLDNFVTSNSSSIFPLLSRIVSDPSSALPDPFRAANVSIHSVNLARVLAASILTNLAHLAPSLSISFFKLASAASSIVDFDLTSVSSAILNAATTGVVDGTTLTTAAERTYEEAVTALSSIQLALELLANSYSEDYVHYEGDDEYDDFPNANNTAKGDDIMDAGDDDDNDDEDNAFDEMMQDEDLAANIAAESGTTADTDTDTKSHTTNGNSNTENFDRVQTAEKLNIVAIILRIVSAASPDMSLITAENPIYGYISLLTTVKLRAFGCLQNIFSCLSESGKGKWYSSKNSQNVNAIWATLFEAANASTASVVVSNTAEMIESAVGAIWALALGVDASKLGSKIVLTPTNSQVQNLISSATLPTPTAALCVKCISTLGILAKHPATTIPLNQKIGLFLLQTASSSSTKLESVSEALNAIYDVYGDTDYEYDAPVFVGGGFLVVLKEFLPKFRARVKACDKRKFRVVRERADEALLNLSAFISYKEHELKGKK</sequence>
<comment type="caution">
    <text evidence="4">The sequence shown here is derived from an EMBL/GenBank/DDBJ whole genome shotgun (WGS) entry which is preliminary data.</text>
</comment>
<keyword evidence="5" id="KW-1185">Reference proteome</keyword>
<evidence type="ECO:0000313" key="5">
    <source>
        <dbReference type="Proteomes" id="UP001211907"/>
    </source>
</evidence>
<organism evidence="4 5">
    <name type="scientific">Physocladia obscura</name>
    <dbReference type="NCBI Taxonomy" id="109957"/>
    <lineage>
        <taxon>Eukaryota</taxon>
        <taxon>Fungi</taxon>
        <taxon>Fungi incertae sedis</taxon>
        <taxon>Chytridiomycota</taxon>
        <taxon>Chytridiomycota incertae sedis</taxon>
        <taxon>Chytridiomycetes</taxon>
        <taxon>Chytridiales</taxon>
        <taxon>Chytriomycetaceae</taxon>
        <taxon>Physocladia</taxon>
    </lineage>
</organism>
<dbReference type="PANTHER" id="PTHR13347:SF1">
    <property type="entry name" value="HEAT REPEAT-CONTAINING PROTEIN 3"/>
    <property type="match status" value="1"/>
</dbReference>
<evidence type="ECO:0000259" key="3">
    <source>
        <dbReference type="Pfam" id="PF25567"/>
    </source>
</evidence>
<dbReference type="PANTHER" id="PTHR13347">
    <property type="entry name" value="HEAT REPEAT-CONTAINING PROTEIN 3"/>
    <property type="match status" value="1"/>
</dbReference>
<dbReference type="InterPro" id="IPR057990">
    <property type="entry name" value="TPR_SYO1"/>
</dbReference>
<dbReference type="GO" id="GO:0042273">
    <property type="term" value="P:ribosomal large subunit biogenesis"/>
    <property type="evidence" value="ECO:0007669"/>
    <property type="project" value="TreeGrafter"/>
</dbReference>
<dbReference type="EMBL" id="JADGJH010003649">
    <property type="protein sequence ID" value="KAJ3089618.1"/>
    <property type="molecule type" value="Genomic_DNA"/>
</dbReference>
<feature type="compositionally biased region" description="Polar residues" evidence="2">
    <location>
        <begin position="466"/>
        <end position="475"/>
    </location>
</feature>
<feature type="compositionally biased region" description="Basic residues" evidence="2">
    <location>
        <begin position="1"/>
        <end position="13"/>
    </location>
</feature>
<feature type="domain" description="SYO1-like TPR repeats" evidence="3">
    <location>
        <begin position="482"/>
        <end position="746"/>
    </location>
</feature>
<protein>
    <recommendedName>
        <fullName evidence="3">SYO1-like TPR repeats domain-containing protein</fullName>
    </recommendedName>
</protein>
<dbReference type="GO" id="GO:0051082">
    <property type="term" value="F:unfolded protein binding"/>
    <property type="evidence" value="ECO:0007669"/>
    <property type="project" value="TreeGrafter"/>
</dbReference>
<accession>A0AAD5X6R9</accession>
<feature type="region of interest" description="Disordered" evidence="2">
    <location>
        <begin position="400"/>
        <end position="435"/>
    </location>
</feature>
<dbReference type="InterPro" id="IPR052616">
    <property type="entry name" value="SYO1-like"/>
</dbReference>
<proteinExistence type="inferred from homology"/>
<dbReference type="GO" id="GO:0006606">
    <property type="term" value="P:protein import into nucleus"/>
    <property type="evidence" value="ECO:0007669"/>
    <property type="project" value="TreeGrafter"/>
</dbReference>
<dbReference type="Proteomes" id="UP001211907">
    <property type="component" value="Unassembled WGS sequence"/>
</dbReference>
<comment type="similarity">
    <text evidence="1">Belongs to the nuclear import and ribosome assembly adapter family.</text>
</comment>
<dbReference type="Gene3D" id="1.25.10.10">
    <property type="entry name" value="Leucine-rich Repeat Variant"/>
    <property type="match status" value="1"/>
</dbReference>